<feature type="domain" description="ATP-grasp" evidence="18">
    <location>
        <begin position="109"/>
        <end position="312"/>
    </location>
</feature>
<comment type="function">
    <text evidence="2 14">Cell wall formation.</text>
</comment>
<dbReference type="RefSeq" id="WP_182953692.1">
    <property type="nucleotide sequence ID" value="NZ_JABEQM010000001.1"/>
</dbReference>
<keyword evidence="7 14" id="KW-0436">Ligase</keyword>
<evidence type="ECO:0000256" key="12">
    <source>
        <dbReference type="ARBA" id="ARBA00023316"/>
    </source>
</evidence>
<dbReference type="GO" id="GO:0005737">
    <property type="term" value="C:cytoplasm"/>
    <property type="evidence" value="ECO:0007669"/>
    <property type="project" value="UniProtKB-SubCell"/>
</dbReference>
<dbReference type="InterPro" id="IPR013815">
    <property type="entry name" value="ATP_grasp_subdomain_1"/>
</dbReference>
<dbReference type="Proteomes" id="UP000578030">
    <property type="component" value="Unassembled WGS sequence"/>
</dbReference>
<dbReference type="EC" id="6.3.2.4" evidence="5 14"/>
<keyword evidence="16" id="KW-0464">Manganese</keyword>
<dbReference type="GO" id="GO:0009252">
    <property type="term" value="P:peptidoglycan biosynthetic process"/>
    <property type="evidence" value="ECO:0007669"/>
    <property type="project" value="UniProtKB-UniRule"/>
</dbReference>
<dbReference type="GO" id="GO:0008360">
    <property type="term" value="P:regulation of cell shape"/>
    <property type="evidence" value="ECO:0007669"/>
    <property type="project" value="UniProtKB-KW"/>
</dbReference>
<evidence type="ECO:0000256" key="2">
    <source>
        <dbReference type="ARBA" id="ARBA00003921"/>
    </source>
</evidence>
<evidence type="ECO:0000313" key="19">
    <source>
        <dbReference type="EMBL" id="MBB2200401.1"/>
    </source>
</evidence>
<feature type="active site" evidence="15">
    <location>
        <position position="149"/>
    </location>
</feature>
<keyword evidence="20" id="KW-1185">Reference proteome</keyword>
<keyword evidence="12 14" id="KW-0961">Cell wall biogenesis/degradation</keyword>
<comment type="similarity">
    <text evidence="4 14">Belongs to the D-alanine--D-alanine ligase family.</text>
</comment>
<evidence type="ECO:0000259" key="18">
    <source>
        <dbReference type="PROSITE" id="PS50975"/>
    </source>
</evidence>
<dbReference type="NCBIfam" id="NF002378">
    <property type="entry name" value="PRK01372.1"/>
    <property type="match status" value="1"/>
</dbReference>
<evidence type="ECO:0000256" key="16">
    <source>
        <dbReference type="PIRSR" id="PIRSR039102-3"/>
    </source>
</evidence>
<dbReference type="HAMAP" id="MF_00047">
    <property type="entry name" value="Dala_Dala_lig"/>
    <property type="match status" value="1"/>
</dbReference>
<sequence length="318" mass="33204">MTAPHPARSITVLTGGLSAEREVSLASGRGISAALREEGYDVRVLDAGPDLGAIVADLTAHRPDVVFNALHGRFGEDGSIQGVLDWMNIPYTHSGVRASAVAMDKAAARAVFATAGLPVAAGGVIDIADFPAADPLPAPYVIKPLNEGSSVGVEIVRPGSNRRASIAAAWTYGPKALVEEFIPGRELTVGVMGNRALTITDITPNPDAAHEFYDYAAKYEAGGSHHVLPAQIHPDAFAEALRIAVVAHQALGCAGASRTDFRYDDTGCGDGPGRLVILEVNTQPGMTATSLLPEQANACGISYGALCRWMVEHATCRT</sequence>
<dbReference type="PIRSF" id="PIRSF039102">
    <property type="entry name" value="Ddl/VanB"/>
    <property type="match status" value="1"/>
</dbReference>
<dbReference type="AlphaFoldDB" id="A0A7W4K4S8"/>
<dbReference type="Gene3D" id="3.40.50.20">
    <property type="match status" value="1"/>
</dbReference>
<protein>
    <recommendedName>
        <fullName evidence="5 14">D-alanine--D-alanine ligase</fullName>
        <ecNumber evidence="5 14">6.3.2.4</ecNumber>
    </recommendedName>
    <alternativeName>
        <fullName evidence="14">D-Ala-D-Ala ligase</fullName>
    </alternativeName>
    <alternativeName>
        <fullName evidence="14">D-alanylalanine synthetase</fullName>
    </alternativeName>
</protein>
<feature type="binding site" evidence="16">
    <location>
        <position position="260"/>
    </location>
    <ligand>
        <name>Mg(2+)</name>
        <dbReference type="ChEBI" id="CHEBI:18420"/>
        <label>1</label>
    </ligand>
</feature>
<evidence type="ECO:0000256" key="3">
    <source>
        <dbReference type="ARBA" id="ARBA00004496"/>
    </source>
</evidence>
<dbReference type="InterPro" id="IPR000291">
    <property type="entry name" value="D-Ala_lig_Van_CS"/>
</dbReference>
<feature type="active site" evidence="15">
    <location>
        <position position="20"/>
    </location>
</feature>
<dbReference type="UniPathway" id="UPA00219"/>
<comment type="caution">
    <text evidence="19">The sequence shown here is derived from an EMBL/GenBank/DDBJ whole genome shotgun (WGS) entry which is preliminary data.</text>
</comment>
<dbReference type="Gene3D" id="3.30.470.20">
    <property type="entry name" value="ATP-grasp fold, B domain"/>
    <property type="match status" value="1"/>
</dbReference>
<dbReference type="Gene3D" id="3.30.1490.20">
    <property type="entry name" value="ATP-grasp fold, A domain"/>
    <property type="match status" value="1"/>
</dbReference>
<accession>A0A7W4K4S8</accession>
<gene>
    <name evidence="14" type="primary">ddl</name>
    <name evidence="19" type="ORF">HLH28_02205</name>
</gene>
<dbReference type="EMBL" id="JABEQM010000001">
    <property type="protein sequence ID" value="MBB2200401.1"/>
    <property type="molecule type" value="Genomic_DNA"/>
</dbReference>
<evidence type="ECO:0000256" key="11">
    <source>
        <dbReference type="ARBA" id="ARBA00022984"/>
    </source>
</evidence>
<comment type="subcellular location">
    <subcellularLocation>
        <location evidence="3 14">Cytoplasm</location>
    </subcellularLocation>
</comment>
<dbReference type="GO" id="GO:0008716">
    <property type="term" value="F:D-alanine-D-alanine ligase activity"/>
    <property type="evidence" value="ECO:0007669"/>
    <property type="project" value="UniProtKB-UniRule"/>
</dbReference>
<evidence type="ECO:0000256" key="10">
    <source>
        <dbReference type="ARBA" id="ARBA00022960"/>
    </source>
</evidence>
<dbReference type="PANTHER" id="PTHR23132">
    <property type="entry name" value="D-ALANINE--D-ALANINE LIGASE"/>
    <property type="match status" value="1"/>
</dbReference>
<dbReference type="PANTHER" id="PTHR23132:SF23">
    <property type="entry name" value="D-ALANINE--D-ALANINE LIGASE B"/>
    <property type="match status" value="1"/>
</dbReference>
<keyword evidence="9 17" id="KW-0067">ATP-binding</keyword>
<dbReference type="InterPro" id="IPR011095">
    <property type="entry name" value="Dala_Dala_lig_C"/>
</dbReference>
<comment type="cofactor">
    <cofactor evidence="1">
        <name>Mn(2+)</name>
        <dbReference type="ChEBI" id="CHEBI:29035"/>
    </cofactor>
</comment>
<evidence type="ECO:0000256" key="1">
    <source>
        <dbReference type="ARBA" id="ARBA00001936"/>
    </source>
</evidence>
<evidence type="ECO:0000256" key="6">
    <source>
        <dbReference type="ARBA" id="ARBA00022490"/>
    </source>
</evidence>
<comment type="cofactor">
    <cofactor evidence="16">
        <name>Mg(2+)</name>
        <dbReference type="ChEBI" id="CHEBI:18420"/>
    </cofactor>
    <cofactor evidence="16">
        <name>Mn(2+)</name>
        <dbReference type="ChEBI" id="CHEBI:29035"/>
    </cofactor>
    <text evidence="16">Binds 2 magnesium or manganese ions per subunit.</text>
</comment>
<reference evidence="19 20" key="1">
    <citation type="submission" date="2020-04" db="EMBL/GenBank/DDBJ databases">
        <title>Description of novel Gluconacetobacter.</title>
        <authorList>
            <person name="Sombolestani A."/>
        </authorList>
    </citation>
    <scope>NUCLEOTIDE SEQUENCE [LARGE SCALE GENOMIC DNA]</scope>
    <source>
        <strain evidence="19 20">LMG 27802</strain>
    </source>
</reference>
<keyword evidence="8 17" id="KW-0547">Nucleotide-binding</keyword>
<keyword evidence="16" id="KW-0479">Metal-binding</keyword>
<evidence type="ECO:0000256" key="4">
    <source>
        <dbReference type="ARBA" id="ARBA00010871"/>
    </source>
</evidence>
<evidence type="ECO:0000256" key="13">
    <source>
        <dbReference type="ARBA" id="ARBA00047614"/>
    </source>
</evidence>
<feature type="binding site" evidence="16">
    <location>
        <position position="279"/>
    </location>
    <ligand>
        <name>Mg(2+)</name>
        <dbReference type="ChEBI" id="CHEBI:18420"/>
        <label>1</label>
    </ligand>
</feature>
<keyword evidence="11 14" id="KW-0573">Peptidoglycan synthesis</keyword>
<evidence type="ECO:0000256" key="14">
    <source>
        <dbReference type="HAMAP-Rule" id="MF_00047"/>
    </source>
</evidence>
<organism evidence="19 20">
    <name type="scientific">Gluconacetobacter tumulisoli</name>
    <dbReference type="NCBI Taxonomy" id="1286189"/>
    <lineage>
        <taxon>Bacteria</taxon>
        <taxon>Pseudomonadati</taxon>
        <taxon>Pseudomonadota</taxon>
        <taxon>Alphaproteobacteria</taxon>
        <taxon>Acetobacterales</taxon>
        <taxon>Acetobacteraceae</taxon>
        <taxon>Gluconacetobacter</taxon>
    </lineage>
</organism>
<feature type="binding site" evidence="16">
    <location>
        <position position="281"/>
    </location>
    <ligand>
        <name>Mg(2+)</name>
        <dbReference type="ChEBI" id="CHEBI:18420"/>
        <label>2</label>
    </ligand>
</feature>
<evidence type="ECO:0000256" key="7">
    <source>
        <dbReference type="ARBA" id="ARBA00022598"/>
    </source>
</evidence>
<evidence type="ECO:0000256" key="5">
    <source>
        <dbReference type="ARBA" id="ARBA00012216"/>
    </source>
</evidence>
<comment type="pathway">
    <text evidence="14">Cell wall biogenesis; peptidoglycan biosynthesis.</text>
</comment>
<proteinExistence type="inferred from homology"/>
<dbReference type="InterPro" id="IPR011127">
    <property type="entry name" value="Dala_Dala_lig_N"/>
</dbReference>
<dbReference type="GO" id="GO:0005524">
    <property type="term" value="F:ATP binding"/>
    <property type="evidence" value="ECO:0007669"/>
    <property type="project" value="UniProtKB-UniRule"/>
</dbReference>
<evidence type="ECO:0000256" key="8">
    <source>
        <dbReference type="ARBA" id="ARBA00022741"/>
    </source>
</evidence>
<dbReference type="GO" id="GO:0071555">
    <property type="term" value="P:cell wall organization"/>
    <property type="evidence" value="ECO:0007669"/>
    <property type="project" value="UniProtKB-KW"/>
</dbReference>
<dbReference type="InterPro" id="IPR005905">
    <property type="entry name" value="D_ala_D_ala"/>
</dbReference>
<dbReference type="NCBIfam" id="TIGR01205">
    <property type="entry name" value="D_ala_D_alaTIGR"/>
    <property type="match status" value="1"/>
</dbReference>
<evidence type="ECO:0000313" key="20">
    <source>
        <dbReference type="Proteomes" id="UP000578030"/>
    </source>
</evidence>
<comment type="catalytic activity">
    <reaction evidence="13 14">
        <text>2 D-alanine + ATP = D-alanyl-D-alanine + ADP + phosphate + H(+)</text>
        <dbReference type="Rhea" id="RHEA:11224"/>
        <dbReference type="ChEBI" id="CHEBI:15378"/>
        <dbReference type="ChEBI" id="CHEBI:30616"/>
        <dbReference type="ChEBI" id="CHEBI:43474"/>
        <dbReference type="ChEBI" id="CHEBI:57416"/>
        <dbReference type="ChEBI" id="CHEBI:57822"/>
        <dbReference type="ChEBI" id="CHEBI:456216"/>
        <dbReference type="EC" id="6.3.2.4"/>
    </reaction>
</comment>
<keyword evidence="6 14" id="KW-0963">Cytoplasm</keyword>
<evidence type="ECO:0000256" key="15">
    <source>
        <dbReference type="PIRSR" id="PIRSR039102-1"/>
    </source>
</evidence>
<evidence type="ECO:0000256" key="17">
    <source>
        <dbReference type="PROSITE-ProRule" id="PRU00409"/>
    </source>
</evidence>
<dbReference type="InterPro" id="IPR016185">
    <property type="entry name" value="PreATP-grasp_dom_sf"/>
</dbReference>
<feature type="active site" evidence="15">
    <location>
        <position position="290"/>
    </location>
</feature>
<feature type="binding site" evidence="16">
    <location>
        <position position="279"/>
    </location>
    <ligand>
        <name>Mg(2+)</name>
        <dbReference type="ChEBI" id="CHEBI:18420"/>
        <label>2</label>
    </ligand>
</feature>
<evidence type="ECO:0000256" key="9">
    <source>
        <dbReference type="ARBA" id="ARBA00022840"/>
    </source>
</evidence>
<dbReference type="Pfam" id="PF07478">
    <property type="entry name" value="Dala_Dala_lig_C"/>
    <property type="match status" value="1"/>
</dbReference>
<dbReference type="SUPFAM" id="SSF52440">
    <property type="entry name" value="PreATP-grasp domain"/>
    <property type="match status" value="1"/>
</dbReference>
<dbReference type="PROSITE" id="PS50975">
    <property type="entry name" value="ATP_GRASP"/>
    <property type="match status" value="1"/>
</dbReference>
<keyword evidence="16" id="KW-0460">Magnesium</keyword>
<dbReference type="SUPFAM" id="SSF56059">
    <property type="entry name" value="Glutathione synthetase ATP-binding domain-like"/>
    <property type="match status" value="1"/>
</dbReference>
<name>A0A7W4K4S8_9PROT</name>
<dbReference type="Pfam" id="PF01820">
    <property type="entry name" value="Dala_Dala_lig_N"/>
    <property type="match status" value="1"/>
</dbReference>
<dbReference type="PROSITE" id="PS00843">
    <property type="entry name" value="DALA_DALA_LIGASE_1"/>
    <property type="match status" value="1"/>
</dbReference>
<dbReference type="GO" id="GO:0046872">
    <property type="term" value="F:metal ion binding"/>
    <property type="evidence" value="ECO:0007669"/>
    <property type="project" value="UniProtKB-KW"/>
</dbReference>
<dbReference type="InterPro" id="IPR011761">
    <property type="entry name" value="ATP-grasp"/>
</dbReference>
<keyword evidence="10 14" id="KW-0133">Cell shape</keyword>